<evidence type="ECO:0000313" key="2">
    <source>
        <dbReference type="EMBL" id="CAG5090256.1"/>
    </source>
</evidence>
<keyword evidence="3" id="KW-1185">Reference proteome</keyword>
<evidence type="ECO:0000313" key="3">
    <source>
        <dbReference type="Proteomes" id="UP000786811"/>
    </source>
</evidence>
<feature type="compositionally biased region" description="Low complexity" evidence="1">
    <location>
        <begin position="264"/>
        <end position="279"/>
    </location>
</feature>
<evidence type="ECO:0000256" key="1">
    <source>
        <dbReference type="SAM" id="MobiDB-lite"/>
    </source>
</evidence>
<dbReference type="OrthoDB" id="7698720at2759"/>
<feature type="compositionally biased region" description="Basic and acidic residues" evidence="1">
    <location>
        <begin position="207"/>
        <end position="239"/>
    </location>
</feature>
<dbReference type="Proteomes" id="UP000786811">
    <property type="component" value="Unassembled WGS sequence"/>
</dbReference>
<reference evidence="2" key="1">
    <citation type="submission" date="2021-04" db="EMBL/GenBank/DDBJ databases">
        <authorList>
            <person name="Chebbi M.A.C M."/>
        </authorList>
    </citation>
    <scope>NUCLEOTIDE SEQUENCE</scope>
</reference>
<accession>A0A8J2HB17</accession>
<proteinExistence type="predicted"/>
<comment type="caution">
    <text evidence="2">The sequence shown here is derived from an EMBL/GenBank/DDBJ whole genome shotgun (WGS) entry which is preliminary data.</text>
</comment>
<gene>
    <name evidence="2" type="ORF">HICCMSTLAB_LOCUS5558</name>
</gene>
<protein>
    <submittedName>
        <fullName evidence="2">Uncharacterized protein</fullName>
    </submittedName>
</protein>
<dbReference type="EMBL" id="CAJNRD030001119">
    <property type="protein sequence ID" value="CAG5090256.1"/>
    <property type="molecule type" value="Genomic_DNA"/>
</dbReference>
<feature type="region of interest" description="Disordered" evidence="1">
    <location>
        <begin position="189"/>
        <end position="294"/>
    </location>
</feature>
<name>A0A8J2HB17_COTCN</name>
<sequence>MMLKESQNRERKGEYAKVKKVYKKTIEEAKEKWWQEKKRYTRSADAPESLSKMLRELEKYVDKNELRVIAKKTKIIMFGNDGKEVNKRWCYKGEKLEVVNSFKYLDYAFTTKNSHSNHMEVMKNKANKVANATWEVINKTERNNIKDRMYLYNTVVTAECLYGVEIWGNEKIGGKIIMENKLLRIANQPTVPGKKNKNDDDNTLNNDTEKNKSREITPNFEERTIRNKKKDNEPSDQDKNQGNNTNSSDKEDDQALNLREIKHVTSGNNTGVTNNGEVTKNNEEFDDDDDDDYDIVDGIVNSEERLC</sequence>
<feature type="compositionally biased region" description="Acidic residues" evidence="1">
    <location>
        <begin position="284"/>
        <end position="294"/>
    </location>
</feature>
<dbReference type="AlphaFoldDB" id="A0A8J2HB17"/>
<organism evidence="2 3">
    <name type="scientific">Cotesia congregata</name>
    <name type="common">Parasitoid wasp</name>
    <name type="synonym">Apanteles congregatus</name>
    <dbReference type="NCBI Taxonomy" id="51543"/>
    <lineage>
        <taxon>Eukaryota</taxon>
        <taxon>Metazoa</taxon>
        <taxon>Ecdysozoa</taxon>
        <taxon>Arthropoda</taxon>
        <taxon>Hexapoda</taxon>
        <taxon>Insecta</taxon>
        <taxon>Pterygota</taxon>
        <taxon>Neoptera</taxon>
        <taxon>Endopterygota</taxon>
        <taxon>Hymenoptera</taxon>
        <taxon>Apocrita</taxon>
        <taxon>Ichneumonoidea</taxon>
        <taxon>Braconidae</taxon>
        <taxon>Microgastrinae</taxon>
        <taxon>Cotesia</taxon>
    </lineage>
</organism>